<evidence type="ECO:0000256" key="1">
    <source>
        <dbReference type="SAM" id="MobiDB-lite"/>
    </source>
</evidence>
<dbReference type="InterPro" id="IPR016119">
    <property type="entry name" value="Br/Cl_peroxidase_C"/>
</dbReference>
<dbReference type="HOGENOM" id="CLU_502237_0_0_9"/>
<proteinExistence type="predicted"/>
<dbReference type="PANTHER" id="PTHR34599">
    <property type="entry name" value="PEROXIDASE-RELATED"/>
    <property type="match status" value="1"/>
</dbReference>
<organism evidence="2 3">
    <name type="scientific">Bacillus methanolicus (strain MGA3 / ATCC 53907)</name>
    <dbReference type="NCBI Taxonomy" id="796606"/>
    <lineage>
        <taxon>Bacteria</taxon>
        <taxon>Bacillati</taxon>
        <taxon>Bacillota</taxon>
        <taxon>Bacilli</taxon>
        <taxon>Bacillales</taxon>
        <taxon>Bacillaceae</taxon>
        <taxon>Bacillus</taxon>
    </lineage>
</organism>
<reference evidence="2 3" key="1">
    <citation type="journal article" date="2015" name="BMC Genomics">
        <title>Transcriptome analysis of thermophilic methylotrophic Bacillus methanolicus MGA3 using RNA-sequencing provides detailed insights into its previously uncharted transcriptional landscape.</title>
        <authorList>
            <person name="Irla M."/>
            <person name="Neshat A."/>
            <person name="Brautaset T."/>
            <person name="Ruckert C."/>
            <person name="Kalinowski J."/>
            <person name="Wendisch V.F."/>
        </authorList>
    </citation>
    <scope>NUCLEOTIDE SEQUENCE [LARGE SCALE GENOMIC DNA]</scope>
    <source>
        <strain evidence="3">MGA3 / ATCC 53907</strain>
    </source>
</reference>
<name>I3E8W5_BACMM</name>
<sequence length="530" mass="58565">MSKNKDKPKKKSKVDESSNLKEIDSAEIGPLSALQRREAAYKIRKNAASYQKNLPLPSHPSNGDEDLFPNKIGNYSKGLPHNNLGLVDQKAYKALIKSLSTGDPENFASIPMGGSAKLSNPQSAYAYDLVGPDSHHLVIIEPPAFSSSWIASEAAEVYWQALTRDVPFSDYDTNELTLEAASDLSTFSDFRGPKEKGKITTGTLFRGNTPGDKEGPYISQFLWKDIPYGPSTIIQRYRTTIAGDDHLTLYDEWLNVQNGVKTSKKNKLDPTPRFIRNGRDLSMWVHQDFTFQSCLNACLILLSYGKEALNETNPYNGSTTEDGFITFGGPHILDLISRAARSALSASWFQKWLVHRRLRPEEFGGHLHNHMTKASNYPINKELTESKVISHVFSKYKSYLLPLAYPEGCPTHPSYPAGHACIVGAGVTMMKAFFKESFVIPAPVESSSDGLSLLPYDGSPLTIGGELNKLASNISIGRDTAGVHWRSDGFEGLKLGEAAAIGILQDFKKTYNENFAGFSFRKFDGTTIMI</sequence>
<feature type="region of interest" description="Disordered" evidence="1">
    <location>
        <begin position="1"/>
        <end position="29"/>
    </location>
</feature>
<dbReference type="PANTHER" id="PTHR34599:SF1">
    <property type="entry name" value="PHOSPHATIDIC ACID PHOSPHATASE TYPE 2_HALOPEROXIDASE DOMAIN-CONTAINING PROTEIN"/>
    <property type="match status" value="1"/>
</dbReference>
<accession>I3E8W5</accession>
<protein>
    <submittedName>
        <fullName evidence="2">PA-phosphatase like phosphoesterase</fullName>
    </submittedName>
</protein>
<dbReference type="RefSeq" id="WP_004434413.1">
    <property type="nucleotide sequence ID" value="NZ_ADWW01000002.1"/>
</dbReference>
<dbReference type="Gene3D" id="1.10.606.10">
    <property type="entry name" value="Vanadium-containing Chloroperoxidase, domain 2"/>
    <property type="match status" value="1"/>
</dbReference>
<dbReference type="SUPFAM" id="SSF48317">
    <property type="entry name" value="Acid phosphatase/Vanadium-dependent haloperoxidase"/>
    <property type="match status" value="1"/>
</dbReference>
<feature type="compositionally biased region" description="Basic residues" evidence="1">
    <location>
        <begin position="1"/>
        <end position="12"/>
    </location>
</feature>
<dbReference type="AlphaFoldDB" id="I3E8W5"/>
<dbReference type="InterPro" id="IPR052559">
    <property type="entry name" value="V-haloperoxidase"/>
</dbReference>
<dbReference type="KEGG" id="bmet:BMMGA3_09005"/>
<evidence type="ECO:0000313" key="2">
    <source>
        <dbReference type="EMBL" id="AIE60201.1"/>
    </source>
</evidence>
<dbReference type="OrthoDB" id="7793240at2"/>
<gene>
    <name evidence="2" type="ORF">BMMGA3_09005</name>
</gene>
<dbReference type="eggNOG" id="COG0671">
    <property type="taxonomic scope" value="Bacteria"/>
</dbReference>
<dbReference type="CDD" id="cd03398">
    <property type="entry name" value="PAP2_haloperoxidase"/>
    <property type="match status" value="1"/>
</dbReference>
<feature type="compositionally biased region" description="Basic and acidic residues" evidence="1">
    <location>
        <begin position="13"/>
        <end position="24"/>
    </location>
</feature>
<dbReference type="Proteomes" id="UP000027602">
    <property type="component" value="Chromosome"/>
</dbReference>
<dbReference type="EMBL" id="CP007739">
    <property type="protein sequence ID" value="AIE60201.1"/>
    <property type="molecule type" value="Genomic_DNA"/>
</dbReference>
<evidence type="ECO:0000313" key="3">
    <source>
        <dbReference type="Proteomes" id="UP000027602"/>
    </source>
</evidence>
<dbReference type="InterPro" id="IPR036938">
    <property type="entry name" value="PAP2/HPO_sf"/>
</dbReference>
<dbReference type="STRING" id="796606.BMMGA3_09005"/>
<keyword evidence="3" id="KW-1185">Reference proteome</keyword>
<dbReference type="GO" id="GO:0004601">
    <property type="term" value="F:peroxidase activity"/>
    <property type="evidence" value="ECO:0007669"/>
    <property type="project" value="InterPro"/>
</dbReference>